<organism evidence="1">
    <name type="scientific">marine sediment metagenome</name>
    <dbReference type="NCBI Taxonomy" id="412755"/>
    <lineage>
        <taxon>unclassified sequences</taxon>
        <taxon>metagenomes</taxon>
        <taxon>ecological metagenomes</taxon>
    </lineage>
</organism>
<reference evidence="1" key="1">
    <citation type="journal article" date="2015" name="Nature">
        <title>Complex archaea that bridge the gap between prokaryotes and eukaryotes.</title>
        <authorList>
            <person name="Spang A."/>
            <person name="Saw J.H."/>
            <person name="Jorgensen S.L."/>
            <person name="Zaremba-Niedzwiedzka K."/>
            <person name="Martijn J."/>
            <person name="Lind A.E."/>
            <person name="van Eijk R."/>
            <person name="Schleper C."/>
            <person name="Guy L."/>
            <person name="Ettema T.J."/>
        </authorList>
    </citation>
    <scope>NUCLEOTIDE SEQUENCE</scope>
</reference>
<dbReference type="SUPFAM" id="SSF63446">
    <property type="entry name" value="Type I dockerin domain"/>
    <property type="match status" value="1"/>
</dbReference>
<protein>
    <recommendedName>
        <fullName evidence="2">PEP-CTERM protein-sorting domain-containing protein</fullName>
    </recommendedName>
</protein>
<accession>A0A0F9WK85</accession>
<gene>
    <name evidence="1" type="ORF">LCGC14_0269610</name>
</gene>
<dbReference type="InterPro" id="IPR036439">
    <property type="entry name" value="Dockerin_dom_sf"/>
</dbReference>
<dbReference type="AlphaFoldDB" id="A0A0F9WK85"/>
<evidence type="ECO:0008006" key="2">
    <source>
        <dbReference type="Google" id="ProtNLM"/>
    </source>
</evidence>
<comment type="caution">
    <text evidence="1">The sequence shown here is derived from an EMBL/GenBank/DDBJ whole genome shotgun (WGS) entry which is preliminary data.</text>
</comment>
<dbReference type="EMBL" id="LAZR01000148">
    <property type="protein sequence ID" value="KKN86406.1"/>
    <property type="molecule type" value="Genomic_DNA"/>
</dbReference>
<dbReference type="InterPro" id="IPR013424">
    <property type="entry name" value="Ice-binding_C"/>
</dbReference>
<dbReference type="NCBIfam" id="TIGR02595">
    <property type="entry name" value="PEP_CTERM"/>
    <property type="match status" value="1"/>
</dbReference>
<sequence length="505" mass="54652">MRMTGTTVGAIVAVVVAWGLMLAPASAVYDPDKVQWAAYFELAQDPTPVIERGTPGWEYIVDAYTNGGGGQRYGIWGPADLYENMLNLDEGASWGWGTQDLIMQYWDHYAASGAQDSFLKHPSMDTNGDDVWELTGHDWEMDNPWHLPSEYVGGRERNHTTLRKDAGNVWPVYGRTLGQDLVQVMNTSWGWGHAAGLWFTVRIVVSEPLESLEWSLPDYGAGINWDPRPHSEVVDPDGIPGNGDEYLRTWTGTGSVWAEHEDGIDLLDTQTDWNTTIIELIDPDGTPDTDDEYMQKRAAAPGDVGYGVGDGILDESDARAGQDGLADAGVDFDGDGNNDVFHENYGVYPVLGNFFVPNIPGDFDGDGDVDADDVTELCANLGDPAYDLDGDGDADEDDMIVLIETLVELTDGVRVGTERGDFNLDGLIDGTDLALMKTAFGQPGQTYADGNANCDAFVDGTDLAILKTNFGYIAPPSPGGVPEPMTIGLLGVGGLGLLRRRSKIP</sequence>
<evidence type="ECO:0000313" key="1">
    <source>
        <dbReference type="EMBL" id="KKN86406.1"/>
    </source>
</evidence>
<proteinExistence type="predicted"/>
<dbReference type="InterPro" id="IPR018247">
    <property type="entry name" value="EF_Hand_1_Ca_BS"/>
</dbReference>
<dbReference type="PROSITE" id="PS00018">
    <property type="entry name" value="EF_HAND_1"/>
    <property type="match status" value="1"/>
</dbReference>
<dbReference type="GO" id="GO:0000272">
    <property type="term" value="P:polysaccharide catabolic process"/>
    <property type="evidence" value="ECO:0007669"/>
    <property type="project" value="InterPro"/>
</dbReference>
<name>A0A0F9WK85_9ZZZZ</name>
<dbReference type="Gene3D" id="1.10.1330.10">
    <property type="entry name" value="Dockerin domain"/>
    <property type="match status" value="1"/>
</dbReference>